<dbReference type="EMBL" id="CP069037">
    <property type="protein sequence ID" value="QRD03577.1"/>
    <property type="molecule type" value="Genomic_DNA"/>
</dbReference>
<dbReference type="Proteomes" id="UP000663193">
    <property type="component" value="Chromosome 15"/>
</dbReference>
<accession>A0A7U2I7V8</accession>
<proteinExistence type="predicted"/>
<evidence type="ECO:0000313" key="2">
    <source>
        <dbReference type="Proteomes" id="UP000663193"/>
    </source>
</evidence>
<gene>
    <name evidence="1" type="ORF">JI435_419860</name>
</gene>
<reference evidence="2" key="1">
    <citation type="journal article" date="2021" name="BMC Genomics">
        <title>Chromosome-level genome assembly and manually-curated proteome of model necrotroph Parastagonospora nodorum Sn15 reveals a genome-wide trove of candidate effector homologs, and redundancy of virulence-related functions within an accessory chromosome.</title>
        <authorList>
            <person name="Bertazzoni S."/>
            <person name="Jones D.A.B."/>
            <person name="Phan H.T."/>
            <person name="Tan K.-C."/>
            <person name="Hane J.K."/>
        </authorList>
    </citation>
    <scope>NUCLEOTIDE SEQUENCE [LARGE SCALE GENOMIC DNA]</scope>
    <source>
        <strain evidence="2">SN15 / ATCC MYA-4574 / FGSC 10173)</strain>
    </source>
</reference>
<protein>
    <submittedName>
        <fullName evidence="1">Uncharacterized protein</fullName>
    </submittedName>
</protein>
<sequence length="55" mass="6167">MHRVRSLARSRHTFSMDSGMMHSIARLYFASHDAVLGGIVTVETGHARNVGRTRE</sequence>
<evidence type="ECO:0000313" key="1">
    <source>
        <dbReference type="EMBL" id="QRD03577.1"/>
    </source>
</evidence>
<name>A0A7U2I7V8_PHANO</name>
<organism evidence="1 2">
    <name type="scientific">Phaeosphaeria nodorum (strain SN15 / ATCC MYA-4574 / FGSC 10173)</name>
    <name type="common">Glume blotch fungus</name>
    <name type="synonym">Parastagonospora nodorum</name>
    <dbReference type="NCBI Taxonomy" id="321614"/>
    <lineage>
        <taxon>Eukaryota</taxon>
        <taxon>Fungi</taxon>
        <taxon>Dikarya</taxon>
        <taxon>Ascomycota</taxon>
        <taxon>Pezizomycotina</taxon>
        <taxon>Dothideomycetes</taxon>
        <taxon>Pleosporomycetidae</taxon>
        <taxon>Pleosporales</taxon>
        <taxon>Pleosporineae</taxon>
        <taxon>Phaeosphaeriaceae</taxon>
        <taxon>Parastagonospora</taxon>
    </lineage>
</organism>
<dbReference type="VEuPathDB" id="FungiDB:JI435_419860"/>
<dbReference type="AlphaFoldDB" id="A0A7U2I7V8"/>
<keyword evidence="2" id="KW-1185">Reference proteome</keyword>